<comment type="caution">
    <text evidence="9">The sequence shown here is derived from an EMBL/GenBank/DDBJ whole genome shotgun (WGS) entry which is preliminary data.</text>
</comment>
<keyword evidence="5 7" id="KW-0472">Membrane</keyword>
<dbReference type="PANTHER" id="PTHR37937:SF1">
    <property type="entry name" value="CONJUGATIVE TRANSFER: DNA TRANSPORT"/>
    <property type="match status" value="1"/>
</dbReference>
<dbReference type="EMBL" id="BMCK01000004">
    <property type="protein sequence ID" value="GGD24253.1"/>
    <property type="molecule type" value="Genomic_DNA"/>
</dbReference>
<dbReference type="RefSeq" id="WP_188421926.1">
    <property type="nucleotide sequence ID" value="NZ_BMCK01000004.1"/>
</dbReference>
<keyword evidence="10" id="KW-1185">Reference proteome</keyword>
<evidence type="ECO:0000256" key="6">
    <source>
        <dbReference type="SAM" id="MobiDB-lite"/>
    </source>
</evidence>
<accession>A0ABQ1QDU8</accession>
<evidence type="ECO:0000256" key="4">
    <source>
        <dbReference type="ARBA" id="ARBA00022989"/>
    </source>
</evidence>
<dbReference type="PANTHER" id="PTHR37937">
    <property type="entry name" value="CONJUGATIVE TRANSFER: DNA TRANSPORT"/>
    <property type="match status" value="1"/>
</dbReference>
<sequence>MNSQTGRVDDSLVNLGLIGIAALALLAAVLRGAGALTAWVTGATAPRTGWAGGLAVLRHPGDPAHALDAEHLNVWVYWSVVVVLLGVTVTSVVWGWARFNSTGRVSRPDPRRLAGVATRSDVRTTASRRALLARGRTLRPSLIHPRAADVGYLLGRSQGHEVWASVEDSMLLLGPPRSGKGLHVVINAILDAPGAVITTATRPDNIAATLTARQARGPVAVFDPQRLAEGLPAGLRWSPVRGCEDPLTAMIRATGLASATGLGSGSVESGGFWEGKTRTALQALLHAAALDGRTPRELFGWTLSPSSAADAVAILSSHTGAAAGWADSLESMIHADPRTRDSIWMGVSLALSCLADPRVIETVSPREGEEFDPVEFLTEHGTLYLLATGAGAGASWPLVAAFIEDLVETARHLAATSPGARLDPPLLMALDEIGNLSPLPSLPVLMAEGGGTGITTMPVLQSLSQARDKWGDHAAGAIWDASIVKVILGGTSSARDLQDLSALIGERDETTDTTSIGDYGSRSLQRSTRRVPVMPPETIRTLPFGTALVLLRSAPPLVTDLRAWTRRKDADLIATQRAAVEASLRRR</sequence>
<evidence type="ECO:0000256" key="5">
    <source>
        <dbReference type="ARBA" id="ARBA00023136"/>
    </source>
</evidence>
<gene>
    <name evidence="9" type="ORF">GCM10007231_24250</name>
</gene>
<keyword evidence="3 7" id="KW-0812">Transmembrane</keyword>
<organism evidence="9 10">
    <name type="scientific">Nocardioides daphniae</name>
    <dbReference type="NCBI Taxonomy" id="402297"/>
    <lineage>
        <taxon>Bacteria</taxon>
        <taxon>Bacillati</taxon>
        <taxon>Actinomycetota</taxon>
        <taxon>Actinomycetes</taxon>
        <taxon>Propionibacteriales</taxon>
        <taxon>Nocardioidaceae</taxon>
        <taxon>Nocardioides</taxon>
    </lineage>
</organism>
<feature type="region of interest" description="Disordered" evidence="6">
    <location>
        <begin position="511"/>
        <end position="530"/>
    </location>
</feature>
<reference evidence="10" key="1">
    <citation type="journal article" date="2019" name="Int. J. Syst. Evol. Microbiol.">
        <title>The Global Catalogue of Microorganisms (GCM) 10K type strain sequencing project: providing services to taxonomists for standard genome sequencing and annotation.</title>
        <authorList>
            <consortium name="The Broad Institute Genomics Platform"/>
            <consortium name="The Broad Institute Genome Sequencing Center for Infectious Disease"/>
            <person name="Wu L."/>
            <person name="Ma J."/>
        </authorList>
    </citation>
    <scope>NUCLEOTIDE SEQUENCE [LARGE SCALE GENOMIC DNA]</scope>
    <source>
        <strain evidence="10">CCM 7403</strain>
    </source>
</reference>
<protein>
    <recommendedName>
        <fullName evidence="8">TraD/TraG TraM recognition site domain-containing protein</fullName>
    </recommendedName>
</protein>
<feature type="transmembrane region" description="Helical" evidence="7">
    <location>
        <begin position="75"/>
        <end position="97"/>
    </location>
</feature>
<dbReference type="InterPro" id="IPR032689">
    <property type="entry name" value="TraG-D_C"/>
</dbReference>
<evidence type="ECO:0000256" key="2">
    <source>
        <dbReference type="ARBA" id="ARBA00022475"/>
    </source>
</evidence>
<evidence type="ECO:0000259" key="8">
    <source>
        <dbReference type="Pfam" id="PF12696"/>
    </source>
</evidence>
<feature type="compositionally biased region" description="Polar residues" evidence="6">
    <location>
        <begin position="512"/>
        <end position="526"/>
    </location>
</feature>
<comment type="subcellular location">
    <subcellularLocation>
        <location evidence="1">Cell membrane</location>
        <topology evidence="1">Multi-pass membrane protein</topology>
    </subcellularLocation>
</comment>
<evidence type="ECO:0000313" key="10">
    <source>
        <dbReference type="Proteomes" id="UP000630594"/>
    </source>
</evidence>
<dbReference type="CDD" id="cd01127">
    <property type="entry name" value="TrwB_TraG_TraD_VirD4"/>
    <property type="match status" value="1"/>
</dbReference>
<proteinExistence type="predicted"/>
<feature type="domain" description="TraD/TraG TraM recognition site" evidence="8">
    <location>
        <begin position="425"/>
        <end position="543"/>
    </location>
</feature>
<dbReference type="Pfam" id="PF12696">
    <property type="entry name" value="TraG-D_C"/>
    <property type="match status" value="1"/>
</dbReference>
<evidence type="ECO:0000256" key="1">
    <source>
        <dbReference type="ARBA" id="ARBA00004651"/>
    </source>
</evidence>
<dbReference type="Proteomes" id="UP000630594">
    <property type="component" value="Unassembled WGS sequence"/>
</dbReference>
<keyword evidence="4 7" id="KW-1133">Transmembrane helix</keyword>
<dbReference type="Gene3D" id="3.40.50.300">
    <property type="entry name" value="P-loop containing nucleotide triphosphate hydrolases"/>
    <property type="match status" value="1"/>
</dbReference>
<keyword evidence="2" id="KW-1003">Cell membrane</keyword>
<feature type="transmembrane region" description="Helical" evidence="7">
    <location>
        <begin position="12"/>
        <end position="30"/>
    </location>
</feature>
<name>A0ABQ1QDU8_9ACTN</name>
<dbReference type="InterPro" id="IPR027417">
    <property type="entry name" value="P-loop_NTPase"/>
</dbReference>
<dbReference type="SUPFAM" id="SSF52540">
    <property type="entry name" value="P-loop containing nucleoside triphosphate hydrolases"/>
    <property type="match status" value="1"/>
</dbReference>
<evidence type="ECO:0000313" key="9">
    <source>
        <dbReference type="EMBL" id="GGD24253.1"/>
    </source>
</evidence>
<dbReference type="InterPro" id="IPR051539">
    <property type="entry name" value="T4SS-coupling_protein"/>
</dbReference>
<evidence type="ECO:0000256" key="7">
    <source>
        <dbReference type="SAM" id="Phobius"/>
    </source>
</evidence>
<evidence type="ECO:0000256" key="3">
    <source>
        <dbReference type="ARBA" id="ARBA00022692"/>
    </source>
</evidence>